<reference evidence="1" key="1">
    <citation type="journal article" date="2023" name="bioRxiv">
        <title>Scaffold-level genome assemblies of two parasitoid biocontrol wasps reveal the parthenogenesis mechanism and an associated novel virus.</title>
        <authorList>
            <person name="Inwood S."/>
            <person name="Skelly J."/>
            <person name="Guhlin J."/>
            <person name="Harrop T."/>
            <person name="Goldson S."/>
            <person name="Dearden P."/>
        </authorList>
    </citation>
    <scope>NUCLEOTIDE SEQUENCE</scope>
    <source>
        <strain evidence="1">Lincoln</strain>
        <tissue evidence="1">Whole body</tissue>
    </source>
</reference>
<protein>
    <submittedName>
        <fullName evidence="1">Uncharacterized protein</fullName>
    </submittedName>
</protein>
<comment type="caution">
    <text evidence="1">The sequence shown here is derived from an EMBL/GenBank/DDBJ whole genome shotgun (WGS) entry which is preliminary data.</text>
</comment>
<accession>A0AA39C2B6</accession>
<organism evidence="1 2">
    <name type="scientific">Microctonus hyperodae</name>
    <name type="common">Parasitoid wasp</name>
    <dbReference type="NCBI Taxonomy" id="165561"/>
    <lineage>
        <taxon>Eukaryota</taxon>
        <taxon>Metazoa</taxon>
        <taxon>Ecdysozoa</taxon>
        <taxon>Arthropoda</taxon>
        <taxon>Hexapoda</taxon>
        <taxon>Insecta</taxon>
        <taxon>Pterygota</taxon>
        <taxon>Neoptera</taxon>
        <taxon>Endopterygota</taxon>
        <taxon>Hymenoptera</taxon>
        <taxon>Apocrita</taxon>
        <taxon>Ichneumonoidea</taxon>
        <taxon>Braconidae</taxon>
        <taxon>Euphorinae</taxon>
        <taxon>Microctonus</taxon>
    </lineage>
</organism>
<evidence type="ECO:0000313" key="1">
    <source>
        <dbReference type="EMBL" id="KAK0156742.1"/>
    </source>
</evidence>
<evidence type="ECO:0000313" key="2">
    <source>
        <dbReference type="Proteomes" id="UP001168972"/>
    </source>
</evidence>
<feature type="non-terminal residue" evidence="1">
    <location>
        <position position="1"/>
    </location>
</feature>
<reference evidence="1" key="2">
    <citation type="submission" date="2023-03" db="EMBL/GenBank/DDBJ databases">
        <authorList>
            <person name="Inwood S.N."/>
            <person name="Skelly J.G."/>
            <person name="Guhlin J."/>
            <person name="Harrop T.W.R."/>
            <person name="Goldson S.G."/>
            <person name="Dearden P.K."/>
        </authorList>
    </citation>
    <scope>NUCLEOTIDE SEQUENCE</scope>
    <source>
        <strain evidence="1">Lincoln</strain>
        <tissue evidence="1">Whole body</tissue>
    </source>
</reference>
<sequence length="345" mass="40500">MLKANKDFEYCSKQMNFMSIDKDNEDRYCAPSTSQRKLAPVQYIMNNVCLHRYPTQHQYSTWREFYDSTDLHDFANGQTIVCDDGSLVIGVESVEKMKFDPNTRELMNSYSLVMTTTSLLPVILASTKIRDEFRRKRRHDTAKYHGKLIVDRNRRPVLIAMLEGPEFISFAYFVNGVWRQESNHHWNIIFPPHNAALSRDRRAPIMEQCYGLQNLASDLDTFDTLIAMETMDGSYAVGIETPRRNYYDIHHDLVTDEWTIPKKYNTRTTDFSTGPYHGVLIVDKHDRVVLAAFRENYYYIALHYLDHTGTWRWANNHNWPKLFNTSFDESKAVNSPQMKRCHGKH</sequence>
<name>A0AA39C2B6_MICHY</name>
<keyword evidence="2" id="KW-1185">Reference proteome</keyword>
<dbReference type="AlphaFoldDB" id="A0AA39C2B6"/>
<dbReference type="EMBL" id="JAQQBR010003284">
    <property type="protein sequence ID" value="KAK0156742.1"/>
    <property type="molecule type" value="Genomic_DNA"/>
</dbReference>
<gene>
    <name evidence="1" type="ORF">PV327_011658</name>
</gene>
<proteinExistence type="predicted"/>
<dbReference type="Proteomes" id="UP001168972">
    <property type="component" value="Unassembled WGS sequence"/>
</dbReference>